<keyword evidence="7" id="KW-1185">Reference proteome</keyword>
<feature type="domain" description="DUF11" evidence="3">
    <location>
        <begin position="303"/>
        <end position="386"/>
    </location>
</feature>
<dbReference type="Pfam" id="PF01345">
    <property type="entry name" value="DUF11"/>
    <property type="match status" value="1"/>
</dbReference>
<gene>
    <name evidence="5" type="ORF">FB564_1403</name>
    <name evidence="4" type="ORF">Sar04_15580</name>
</gene>
<organism evidence="5 6">
    <name type="scientific">Salinispora arenicola</name>
    <dbReference type="NCBI Taxonomy" id="168697"/>
    <lineage>
        <taxon>Bacteria</taxon>
        <taxon>Bacillati</taxon>
        <taxon>Actinomycetota</taxon>
        <taxon>Actinomycetes</taxon>
        <taxon>Micromonosporales</taxon>
        <taxon>Micromonosporaceae</taxon>
        <taxon>Salinispora</taxon>
    </lineage>
</organism>
<reference evidence="4 7" key="2">
    <citation type="submission" date="2021-03" db="EMBL/GenBank/DDBJ databases">
        <title>Whole genome shotgun sequence of Salinispora arenicola NBRC 105043.</title>
        <authorList>
            <person name="Komaki H."/>
            <person name="Tamura T."/>
        </authorList>
    </citation>
    <scope>NUCLEOTIDE SEQUENCE [LARGE SCALE GENOMIC DNA]</scope>
    <source>
        <strain evidence="4 7">NBRC 105043</strain>
    </source>
</reference>
<name>A0A542XKD0_SALAC</name>
<keyword evidence="2" id="KW-0812">Transmembrane</keyword>
<dbReference type="RefSeq" id="WP_142116219.1">
    <property type="nucleotide sequence ID" value="NZ_BOQM01000009.1"/>
</dbReference>
<protein>
    <recommendedName>
        <fullName evidence="3">DUF11 domain-containing protein</fullName>
    </recommendedName>
</protein>
<feature type="region of interest" description="Disordered" evidence="1">
    <location>
        <begin position="64"/>
        <end position="112"/>
    </location>
</feature>
<dbReference type="EMBL" id="VFOL01000001">
    <property type="protein sequence ID" value="TQL36315.1"/>
    <property type="molecule type" value="Genomic_DNA"/>
</dbReference>
<evidence type="ECO:0000313" key="6">
    <source>
        <dbReference type="Proteomes" id="UP000315983"/>
    </source>
</evidence>
<proteinExistence type="predicted"/>
<accession>A0A542XKD0</accession>
<evidence type="ECO:0000313" key="4">
    <source>
        <dbReference type="EMBL" id="GIM84091.1"/>
    </source>
</evidence>
<evidence type="ECO:0000256" key="2">
    <source>
        <dbReference type="SAM" id="Phobius"/>
    </source>
</evidence>
<reference evidence="5 6" key="1">
    <citation type="submission" date="2019-06" db="EMBL/GenBank/DDBJ databases">
        <title>Sequencing the genomes of 1000 actinobacteria strains.</title>
        <authorList>
            <person name="Klenk H.-P."/>
        </authorList>
    </citation>
    <scope>NUCLEOTIDE SEQUENCE [LARGE SCALE GENOMIC DNA]</scope>
    <source>
        <strain evidence="5 6">DSM 44819</strain>
    </source>
</reference>
<dbReference type="InterPro" id="IPR001434">
    <property type="entry name" value="OmcB-like_DUF11"/>
</dbReference>
<feature type="compositionally biased region" description="Low complexity" evidence="1">
    <location>
        <begin position="82"/>
        <end position="106"/>
    </location>
</feature>
<evidence type="ECO:0000256" key="1">
    <source>
        <dbReference type="SAM" id="MobiDB-lite"/>
    </source>
</evidence>
<dbReference type="EMBL" id="BOQM01000009">
    <property type="protein sequence ID" value="GIM84091.1"/>
    <property type="molecule type" value="Genomic_DNA"/>
</dbReference>
<dbReference type="AlphaFoldDB" id="A0A542XKD0"/>
<evidence type="ECO:0000313" key="7">
    <source>
        <dbReference type="Proteomes" id="UP000677457"/>
    </source>
</evidence>
<dbReference type="Proteomes" id="UP000315983">
    <property type="component" value="Unassembled WGS sequence"/>
</dbReference>
<keyword evidence="2" id="KW-0472">Membrane</keyword>
<keyword evidence="2" id="KW-1133">Transmembrane helix</keyword>
<feature type="transmembrane region" description="Helical" evidence="2">
    <location>
        <begin position="44"/>
        <end position="65"/>
    </location>
</feature>
<sequence>MSEHDNTPNLDDIFTAYTSGGPLAVPSGAAAAQHVARRRRTTRLVAAGVLAVAVLAAAPALASTWTDQDPPIPPAETPTPTPSTLLATPTATPSPGAPTPAASAPPDGRISKEQLGNATLDIPEWPAGQLACPSGQVRFSEGVAVHPADRDITIEVRQVAHSDLDRDGAQETAALLRCNGREWSRARVLAFDRTASGDIATLGLVVEQTEQAWPTSSIIAGIRSIRPAAAAVEVEVADFGNNGVPLSLAQHQWRAYSWSGKGFVQSGGPTTFPPNPRITDLSISGGDVQLSPVGSNGAGGVIQLEVTNLGPGQAPEPQVQVYLPPGVTATSLPKGCTASKGGTEVTCQLAALTATGSTTLEVPVSAKPSGLDPGSTIEYSATVRSVETRGGGWYPSAGSDDDNVTKGVLTLPA</sequence>
<evidence type="ECO:0000259" key="3">
    <source>
        <dbReference type="Pfam" id="PF01345"/>
    </source>
</evidence>
<evidence type="ECO:0000313" key="5">
    <source>
        <dbReference type="EMBL" id="TQL36315.1"/>
    </source>
</evidence>
<feature type="compositionally biased region" description="Pro residues" evidence="1">
    <location>
        <begin position="70"/>
        <end position="81"/>
    </location>
</feature>
<dbReference type="Proteomes" id="UP000677457">
    <property type="component" value="Unassembled WGS sequence"/>
</dbReference>
<dbReference type="GeneID" id="93770704"/>
<comment type="caution">
    <text evidence="5">The sequence shown here is derived from an EMBL/GenBank/DDBJ whole genome shotgun (WGS) entry which is preliminary data.</text>
</comment>